<keyword evidence="7" id="KW-0057">Aromatic amino acid biosynthesis</keyword>
<keyword evidence="8" id="KW-0456">Lyase</keyword>
<dbReference type="Gene3D" id="3.40.50.1000">
    <property type="entry name" value="HAD superfamily/HAD-like"/>
    <property type="match status" value="1"/>
</dbReference>
<dbReference type="SUPFAM" id="SSF56784">
    <property type="entry name" value="HAD-like"/>
    <property type="match status" value="1"/>
</dbReference>
<evidence type="ECO:0000256" key="3">
    <source>
        <dbReference type="ARBA" id="ARBA00012362"/>
    </source>
</evidence>
<dbReference type="InterPro" id="IPR045186">
    <property type="entry name" value="Indole-3-glycerol_P_synth"/>
</dbReference>
<evidence type="ECO:0000313" key="11">
    <source>
        <dbReference type="WBParaSite" id="GPLIN_000147000"/>
    </source>
</evidence>
<accession>A0A183BLI5</accession>
<evidence type="ECO:0000256" key="2">
    <source>
        <dbReference type="ARBA" id="ARBA00004696"/>
    </source>
</evidence>
<dbReference type="InterPro" id="IPR013798">
    <property type="entry name" value="Indole-3-glycerol_P_synth_dom"/>
</dbReference>
<evidence type="ECO:0000256" key="7">
    <source>
        <dbReference type="ARBA" id="ARBA00023141"/>
    </source>
</evidence>
<dbReference type="GO" id="GO:0000162">
    <property type="term" value="P:L-tryptophan biosynthetic process"/>
    <property type="evidence" value="ECO:0007669"/>
    <property type="project" value="UniProtKB-UniPathway"/>
</dbReference>
<keyword evidence="4" id="KW-0028">Amino-acid biosynthesis</keyword>
<evidence type="ECO:0000256" key="8">
    <source>
        <dbReference type="ARBA" id="ARBA00023239"/>
    </source>
</evidence>
<dbReference type="GO" id="GO:0004425">
    <property type="term" value="F:indole-3-glycerol-phosphate synthase activity"/>
    <property type="evidence" value="ECO:0007669"/>
    <property type="project" value="UniProtKB-EC"/>
</dbReference>
<dbReference type="InterPro" id="IPR013785">
    <property type="entry name" value="Aldolase_TIM"/>
</dbReference>
<dbReference type="InterPro" id="IPR036412">
    <property type="entry name" value="HAD-like_sf"/>
</dbReference>
<name>A0A183BLI5_GLOPA</name>
<dbReference type="AlphaFoldDB" id="A0A183BLI5"/>
<comment type="catalytic activity">
    <reaction evidence="1">
        <text>1-(2-carboxyphenylamino)-1-deoxy-D-ribulose 5-phosphate + H(+) = (1S,2R)-1-C-(indol-3-yl)glycerol 3-phosphate + CO2 + H2O</text>
        <dbReference type="Rhea" id="RHEA:23476"/>
        <dbReference type="ChEBI" id="CHEBI:15377"/>
        <dbReference type="ChEBI" id="CHEBI:15378"/>
        <dbReference type="ChEBI" id="CHEBI:16526"/>
        <dbReference type="ChEBI" id="CHEBI:58613"/>
        <dbReference type="ChEBI" id="CHEBI:58866"/>
        <dbReference type="EC" id="4.1.1.48"/>
    </reaction>
</comment>
<dbReference type="NCBIfam" id="NF001373">
    <property type="entry name" value="PRK00278.1-6"/>
    <property type="match status" value="1"/>
</dbReference>
<evidence type="ECO:0000259" key="9">
    <source>
        <dbReference type="Pfam" id="PF00218"/>
    </source>
</evidence>
<evidence type="ECO:0000256" key="5">
    <source>
        <dbReference type="ARBA" id="ARBA00022793"/>
    </source>
</evidence>
<dbReference type="Gene3D" id="3.20.20.70">
    <property type="entry name" value="Aldolase class I"/>
    <property type="match status" value="1"/>
</dbReference>
<dbReference type="SUPFAM" id="SSF51366">
    <property type="entry name" value="Ribulose-phoshate binding barrel"/>
    <property type="match status" value="1"/>
</dbReference>
<dbReference type="PANTHER" id="PTHR22854">
    <property type="entry name" value="TRYPTOPHAN BIOSYNTHESIS PROTEIN"/>
    <property type="match status" value="1"/>
</dbReference>
<dbReference type="InterPro" id="IPR023214">
    <property type="entry name" value="HAD_sf"/>
</dbReference>
<dbReference type="Pfam" id="PF00218">
    <property type="entry name" value="IGPS"/>
    <property type="match status" value="2"/>
</dbReference>
<keyword evidence="10" id="KW-1185">Reference proteome</keyword>
<dbReference type="InterPro" id="IPR011060">
    <property type="entry name" value="RibuloseP-bd_barrel"/>
</dbReference>
<reference evidence="10" key="2">
    <citation type="submission" date="2014-05" db="EMBL/GenBank/DDBJ databases">
        <title>The genome and life-stage specific transcriptomes of Globodera pallida elucidate key aspects of plant parasitism by a cyst nematode.</title>
        <authorList>
            <person name="Cotton J.A."/>
            <person name="Lilley C.J."/>
            <person name="Jones L.M."/>
            <person name="Kikuchi T."/>
            <person name="Reid A.J."/>
            <person name="Thorpe P."/>
            <person name="Tsai I.J."/>
            <person name="Beasley H."/>
            <person name="Blok V."/>
            <person name="Cock P.J.A."/>
            <person name="Van den Akker S.E."/>
            <person name="Holroyd N."/>
            <person name="Hunt M."/>
            <person name="Mantelin S."/>
            <person name="Naghra H."/>
            <person name="Pain A."/>
            <person name="Palomares-Rius J.E."/>
            <person name="Zarowiecki M."/>
            <person name="Berriman M."/>
            <person name="Jones J.T."/>
            <person name="Urwin P.E."/>
        </authorList>
    </citation>
    <scope>NUCLEOTIDE SEQUENCE [LARGE SCALE GENOMIC DNA]</scope>
    <source>
        <strain evidence="10">Lindley</strain>
    </source>
</reference>
<dbReference type="WBParaSite" id="GPLIN_000147000">
    <property type="protein sequence ID" value="GPLIN_000147000"/>
    <property type="gene ID" value="GPLIN_000147000"/>
</dbReference>
<dbReference type="UniPathway" id="UPA00035">
    <property type="reaction ID" value="UER00043"/>
</dbReference>
<comment type="pathway">
    <text evidence="2">Amino-acid biosynthesis; L-tryptophan biosynthesis; L-tryptophan from chorismate: step 4/5.</text>
</comment>
<evidence type="ECO:0000256" key="4">
    <source>
        <dbReference type="ARBA" id="ARBA00022605"/>
    </source>
</evidence>
<sequence>MSDKSDILETILARKAVEVAERRARVPLEALQARLAGAPPVRGFADALRASIAAGNPAVIAEVKKASPYEFGGASCLSVLTDVDFFQGDDAYLQQAREACTLPVLRKDFVIDAYQVYEARVLGADCILLIVAALEDRQLAELSDLAMQLGMDVLVEVHDIDELERAIQVPVPLIGINNRNLRTFEVSLQTTLDMRQAVPRDRLLVTESGILGADDVSLMRNAGVHAFLRMTVIYPTPRDDAPLVVFDFDHTLYDGDSGSHLFASLIKRNPLRLLAALLVTPIAGPLVAMLPTRRTGISVYVWIATFGLHRAREFNRVIDAYVLKHEAQLRAKLLPQALEVFAAHRAQGDRVVVATGAPPELARAILAFVAHQGVPVIGSEVGPRFGAVGATRHCHNEEKMRMLRERGYGDIDVAYSDSTADLPLLLAAKDPVVVNPKHSKVAFFRQVLKPGTRILNWGCVDRGGDKA</sequence>
<dbReference type="CDD" id="cd00331">
    <property type="entry name" value="IGPS"/>
    <property type="match status" value="1"/>
</dbReference>
<dbReference type="EC" id="4.1.1.48" evidence="3"/>
<dbReference type="PANTHER" id="PTHR22854:SF2">
    <property type="entry name" value="INDOLE-3-GLYCEROL-PHOSPHATE SYNTHASE"/>
    <property type="match status" value="1"/>
</dbReference>
<dbReference type="Pfam" id="PF12710">
    <property type="entry name" value="HAD"/>
    <property type="match status" value="1"/>
</dbReference>
<evidence type="ECO:0000256" key="1">
    <source>
        <dbReference type="ARBA" id="ARBA00001633"/>
    </source>
</evidence>
<evidence type="ECO:0000313" key="10">
    <source>
        <dbReference type="Proteomes" id="UP000050741"/>
    </source>
</evidence>
<reference evidence="10" key="1">
    <citation type="submission" date="2013-12" db="EMBL/GenBank/DDBJ databases">
        <authorList>
            <person name="Aslett M."/>
        </authorList>
    </citation>
    <scope>NUCLEOTIDE SEQUENCE [LARGE SCALE GENOMIC DNA]</scope>
    <source>
        <strain evidence="10">Lindley</strain>
    </source>
</reference>
<feature type="domain" description="Indole-3-glycerol phosphate synthase" evidence="9">
    <location>
        <begin position="8"/>
        <end position="68"/>
    </location>
</feature>
<dbReference type="GO" id="GO:0004640">
    <property type="term" value="F:phosphoribosylanthranilate isomerase activity"/>
    <property type="evidence" value="ECO:0007669"/>
    <property type="project" value="TreeGrafter"/>
</dbReference>
<evidence type="ECO:0000256" key="6">
    <source>
        <dbReference type="ARBA" id="ARBA00022822"/>
    </source>
</evidence>
<feature type="domain" description="Indole-3-glycerol phosphate synthase" evidence="9">
    <location>
        <begin position="69"/>
        <end position="228"/>
    </location>
</feature>
<dbReference type="Gene3D" id="1.20.1440.100">
    <property type="entry name" value="SG protein - dephosphorylation function"/>
    <property type="match status" value="1"/>
</dbReference>
<reference evidence="11" key="3">
    <citation type="submission" date="2016-06" db="UniProtKB">
        <authorList>
            <consortium name="WormBaseParasite"/>
        </authorList>
    </citation>
    <scope>IDENTIFICATION</scope>
</reference>
<organism evidence="10 11">
    <name type="scientific">Globodera pallida</name>
    <name type="common">Potato cyst nematode worm</name>
    <name type="synonym">Heterodera pallida</name>
    <dbReference type="NCBI Taxonomy" id="36090"/>
    <lineage>
        <taxon>Eukaryota</taxon>
        <taxon>Metazoa</taxon>
        <taxon>Ecdysozoa</taxon>
        <taxon>Nematoda</taxon>
        <taxon>Chromadorea</taxon>
        <taxon>Rhabditida</taxon>
        <taxon>Tylenchina</taxon>
        <taxon>Tylenchomorpha</taxon>
        <taxon>Tylenchoidea</taxon>
        <taxon>Heteroderidae</taxon>
        <taxon>Heteroderinae</taxon>
        <taxon>Globodera</taxon>
    </lineage>
</organism>
<dbReference type="Proteomes" id="UP000050741">
    <property type="component" value="Unassembled WGS sequence"/>
</dbReference>
<protein>
    <recommendedName>
        <fullName evidence="3">indole-3-glycerol-phosphate synthase</fullName>
        <ecNumber evidence="3">4.1.1.48</ecNumber>
    </recommendedName>
</protein>
<keyword evidence="5" id="KW-0210">Decarboxylase</keyword>
<proteinExistence type="predicted"/>
<keyword evidence="6" id="KW-0822">Tryptophan biosynthesis</keyword>